<evidence type="ECO:0000313" key="2">
    <source>
        <dbReference type="Proteomes" id="UP000563906"/>
    </source>
</evidence>
<dbReference type="EMBL" id="JACGLS010000001">
    <property type="protein sequence ID" value="MBA6155644.1"/>
    <property type="molecule type" value="Genomic_DNA"/>
</dbReference>
<proteinExistence type="predicted"/>
<gene>
    <name evidence="1" type="ORF">H3Z83_03790</name>
</gene>
<sequence length="90" mass="10790">MENVFRYYGFSEFKKDESGAFSGDQICFSVLNEQHFLIFEKNNDDFNLYVSKYKSKKEIGVNPPEILELLVESYDKSIPEHRIFLRKYLY</sequence>
<dbReference type="AlphaFoldDB" id="A0A839AN88"/>
<organism evidence="1 2">
    <name type="scientific">Tenacibaculum pelagium</name>
    <dbReference type="NCBI Taxonomy" id="2759527"/>
    <lineage>
        <taxon>Bacteria</taxon>
        <taxon>Pseudomonadati</taxon>
        <taxon>Bacteroidota</taxon>
        <taxon>Flavobacteriia</taxon>
        <taxon>Flavobacteriales</taxon>
        <taxon>Flavobacteriaceae</taxon>
        <taxon>Tenacibaculum</taxon>
    </lineage>
</organism>
<reference evidence="1 2" key="1">
    <citation type="submission" date="2020-07" db="EMBL/GenBank/DDBJ databases">
        <title>Bacterium isolated from marine sediment.</title>
        <authorList>
            <person name="Shang D."/>
            <person name="Du Z.-J."/>
        </authorList>
    </citation>
    <scope>NUCLEOTIDE SEQUENCE [LARGE SCALE GENOMIC DNA]</scope>
    <source>
        <strain evidence="1 2">S7007</strain>
    </source>
</reference>
<accession>A0A839AN88</accession>
<dbReference type="RefSeq" id="WP_182124131.1">
    <property type="nucleotide sequence ID" value="NZ_JACGLS010000001.1"/>
</dbReference>
<keyword evidence="2" id="KW-1185">Reference proteome</keyword>
<evidence type="ECO:0000313" key="1">
    <source>
        <dbReference type="EMBL" id="MBA6155644.1"/>
    </source>
</evidence>
<dbReference type="Proteomes" id="UP000563906">
    <property type="component" value="Unassembled WGS sequence"/>
</dbReference>
<name>A0A839AN88_9FLAO</name>
<comment type="caution">
    <text evidence="1">The sequence shown here is derived from an EMBL/GenBank/DDBJ whole genome shotgun (WGS) entry which is preliminary data.</text>
</comment>
<protein>
    <submittedName>
        <fullName evidence="1">Uncharacterized protein</fullName>
    </submittedName>
</protein>